<keyword evidence="2" id="KW-1185">Reference proteome</keyword>
<sequence>MSEGSLENSYYVVLADENIQLANSEFSVR</sequence>
<evidence type="ECO:0000313" key="2">
    <source>
        <dbReference type="Proteomes" id="UP000315813"/>
    </source>
</evidence>
<dbReference type="Proteomes" id="UP000315813">
    <property type="component" value="Segment"/>
</dbReference>
<evidence type="ECO:0000313" key="1">
    <source>
        <dbReference type="EMBL" id="QDB70983.1"/>
    </source>
</evidence>
<protein>
    <submittedName>
        <fullName evidence="1">Uncharacterized protein</fullName>
    </submittedName>
</protein>
<gene>
    <name evidence="1" type="ORF">bb8_p08</name>
</gene>
<name>A0A4Y5TPU3_9CAUD</name>
<dbReference type="EMBL" id="MK984681">
    <property type="protein sequence ID" value="QDB70983.1"/>
    <property type="molecule type" value="Genomic_DNA"/>
</dbReference>
<accession>A0A4Y5TPU3</accession>
<organism evidence="1 2">
    <name type="scientific">Bordetella phage vB_BbrP_BB8</name>
    <dbReference type="NCBI Taxonomy" id="2587820"/>
    <lineage>
        <taxon>Viruses</taxon>
        <taxon>Duplodnaviria</taxon>
        <taxon>Heunggongvirae</taxon>
        <taxon>Uroviricota</taxon>
        <taxon>Caudoviricetes</taxon>
        <taxon>Autographivirales</taxon>
        <taxon>Autographivirales incertae sedis</taxon>
        <taxon>Vistulavirus</taxon>
        <taxon>Vistulavirus BB8</taxon>
    </lineage>
</organism>
<reference evidence="1 2" key="1">
    <citation type="submission" date="2019-05" db="EMBL/GenBank/DDBJ databases">
        <authorList>
            <person name="Karczewska-Golec J."/>
            <person name="Decewicz P."/>
            <person name="Golec P."/>
        </authorList>
    </citation>
    <scope>NUCLEOTIDE SEQUENCE [LARGE SCALE GENOMIC DNA]</scope>
</reference>
<proteinExistence type="predicted"/>